<evidence type="ECO:0000256" key="4">
    <source>
        <dbReference type="SAM" id="MobiDB-lite"/>
    </source>
</evidence>
<evidence type="ECO:0000256" key="3">
    <source>
        <dbReference type="ARBA" id="ARBA00023014"/>
    </source>
</evidence>
<dbReference type="InterPro" id="IPR006638">
    <property type="entry name" value="Elp3/MiaA/NifB-like_rSAM"/>
</dbReference>
<feature type="region of interest" description="Disordered" evidence="4">
    <location>
        <begin position="1"/>
        <end position="25"/>
    </location>
</feature>
<dbReference type="InterPro" id="IPR040086">
    <property type="entry name" value="MJ0683-like"/>
</dbReference>
<dbReference type="STRING" id="254406.SAMN04488042_104236"/>
<protein>
    <submittedName>
        <fullName evidence="6">DNA repair photolyase</fullName>
    </submittedName>
</protein>
<keyword evidence="1" id="KW-0479">Metal-binding</keyword>
<keyword evidence="6" id="KW-0456">Lyase</keyword>
<evidence type="ECO:0000259" key="5">
    <source>
        <dbReference type="PROSITE" id="PS51918"/>
    </source>
</evidence>
<reference evidence="6 7" key="1">
    <citation type="submission" date="2016-10" db="EMBL/GenBank/DDBJ databases">
        <authorList>
            <person name="de Groot N.N."/>
        </authorList>
    </citation>
    <scope>NUCLEOTIDE SEQUENCE [LARGE SCALE GENOMIC DNA]</scope>
    <source>
        <strain evidence="6 7">DSM 15283</strain>
    </source>
</reference>
<keyword evidence="3" id="KW-0411">Iron-sulfur</keyword>
<dbReference type="InterPro" id="IPR058240">
    <property type="entry name" value="rSAM_sf"/>
</dbReference>
<name>A0A1I4NKA6_9RHOB</name>
<dbReference type="EMBL" id="FOTQ01000004">
    <property type="protein sequence ID" value="SFM15891.1"/>
    <property type="molecule type" value="Genomic_DNA"/>
</dbReference>
<dbReference type="PANTHER" id="PTHR43432">
    <property type="entry name" value="SLR0285 PROTEIN"/>
    <property type="match status" value="1"/>
</dbReference>
<dbReference type="NCBIfam" id="NF033668">
    <property type="entry name" value="rSAM_PA0069"/>
    <property type="match status" value="1"/>
</dbReference>
<proteinExistence type="predicted"/>
<feature type="domain" description="Radical SAM core" evidence="5">
    <location>
        <begin position="63"/>
        <end position="308"/>
    </location>
</feature>
<dbReference type="GO" id="GO:0016829">
    <property type="term" value="F:lyase activity"/>
    <property type="evidence" value="ECO:0007669"/>
    <property type="project" value="UniProtKB-KW"/>
</dbReference>
<dbReference type="SFLD" id="SFLDS00029">
    <property type="entry name" value="Radical_SAM"/>
    <property type="match status" value="1"/>
</dbReference>
<keyword evidence="7" id="KW-1185">Reference proteome</keyword>
<dbReference type="Gene3D" id="3.80.30.30">
    <property type="match status" value="1"/>
</dbReference>
<dbReference type="InterPro" id="IPR007197">
    <property type="entry name" value="rSAM"/>
</dbReference>
<keyword evidence="2" id="KW-0408">Iron</keyword>
<evidence type="ECO:0000313" key="7">
    <source>
        <dbReference type="Proteomes" id="UP000199144"/>
    </source>
</evidence>
<dbReference type="AlphaFoldDB" id="A0A1I4NKA6"/>
<evidence type="ECO:0000256" key="1">
    <source>
        <dbReference type="ARBA" id="ARBA00022723"/>
    </source>
</evidence>
<sequence length="368" mass="41328">MKWVDIAPEKRRGRAAQSNRSGRSDLSREVIDDGWGLPEAFEDFRTSVEIEEPRSVITRNTSPDVPFDRSLNPYRGCEHGCIYCFARPTHAYLGYSAGLDFETRLVARPNAPEILATALRRNSYKVAPLAIGTNTDPYQPIEGTYEVMRGVLEVLQAFRHPVAIVTKGALIERDIDILAEMASEGLAQIGISVTTLDRKVARLMEPRVPAPERRLQSIERLSAAGIPVRVMMAPVVPAITDVEIEAVMRAGSEAGARAASWIMLRLPLEVSELFQEWLSAHFPERAARVMARVREMHRGQDYDARWGRRMRGEGVYAEMIARRFEMAMRRYGLVRKLPALRCDRFAPPLARGGQMDLFQGALPPSQRG</sequence>
<dbReference type="PROSITE" id="PS51918">
    <property type="entry name" value="RADICAL_SAM"/>
    <property type="match status" value="1"/>
</dbReference>
<dbReference type="SMART" id="SM00729">
    <property type="entry name" value="Elp3"/>
    <property type="match status" value="1"/>
</dbReference>
<accession>A0A1I4NKA6</accession>
<evidence type="ECO:0000313" key="6">
    <source>
        <dbReference type="EMBL" id="SFM15891.1"/>
    </source>
</evidence>
<dbReference type="SUPFAM" id="SSF102114">
    <property type="entry name" value="Radical SAM enzymes"/>
    <property type="match status" value="1"/>
</dbReference>
<organism evidence="6 7">
    <name type="scientific">Shimia aestuarii</name>
    <dbReference type="NCBI Taxonomy" id="254406"/>
    <lineage>
        <taxon>Bacteria</taxon>
        <taxon>Pseudomonadati</taxon>
        <taxon>Pseudomonadota</taxon>
        <taxon>Alphaproteobacteria</taxon>
        <taxon>Rhodobacterales</taxon>
        <taxon>Roseobacteraceae</taxon>
    </lineage>
</organism>
<gene>
    <name evidence="6" type="ORF">SAMN04488042_104236</name>
</gene>
<dbReference type="Pfam" id="PF04055">
    <property type="entry name" value="Radical_SAM"/>
    <property type="match status" value="1"/>
</dbReference>
<dbReference type="Proteomes" id="UP000199144">
    <property type="component" value="Unassembled WGS sequence"/>
</dbReference>
<dbReference type="GO" id="GO:0051536">
    <property type="term" value="F:iron-sulfur cluster binding"/>
    <property type="evidence" value="ECO:0007669"/>
    <property type="project" value="UniProtKB-KW"/>
</dbReference>
<dbReference type="SFLD" id="SFLDG01084">
    <property type="entry name" value="Uncharacterised_Radical_SAM_Su"/>
    <property type="match status" value="1"/>
</dbReference>
<dbReference type="OrthoDB" id="9785699at2"/>
<dbReference type="CDD" id="cd01335">
    <property type="entry name" value="Radical_SAM"/>
    <property type="match status" value="1"/>
</dbReference>
<dbReference type="PANTHER" id="PTHR43432:SF3">
    <property type="entry name" value="SLR0285 PROTEIN"/>
    <property type="match status" value="1"/>
</dbReference>
<dbReference type="RefSeq" id="WP_093094110.1">
    <property type="nucleotide sequence ID" value="NZ_FOTQ01000004.1"/>
</dbReference>
<evidence type="ECO:0000256" key="2">
    <source>
        <dbReference type="ARBA" id="ARBA00023004"/>
    </source>
</evidence>
<dbReference type="GO" id="GO:0046872">
    <property type="term" value="F:metal ion binding"/>
    <property type="evidence" value="ECO:0007669"/>
    <property type="project" value="UniProtKB-KW"/>
</dbReference>